<sequence length="251" mass="28702">MSFVHAKCSVDERRELWSSLLADKPSFLPWCIGGDFNVIVAPHEKKGGRPFAITEGVEFLSFMEEAGVFDVGFSGPNFTWSNNRRSRARISKRLDRFLVNGACLDLSYSISVLHLARHPSDHSPLKLSFVAQSDAKPRPFRFLNVWTTKPQLLEVISQAWNQDVNGSPMRALCSKLLATRKAIQTWNKEHFGNVIDNMRSAEMAVQRAEEVVDQDDSEECQIELKKAQAELRHALSIEEQFWRQKARVKWL</sequence>
<evidence type="ECO:0000313" key="2">
    <source>
        <dbReference type="RefSeq" id="XP_071912243.1"/>
    </source>
</evidence>
<protein>
    <recommendedName>
        <fullName evidence="3">Endonuclease/exonuclease/phosphatase domain-containing protein</fullName>
    </recommendedName>
</protein>
<accession>A0ABM4UY83</accession>
<dbReference type="RefSeq" id="XP_071912243.1">
    <property type="nucleotide sequence ID" value="XM_072056142.1"/>
</dbReference>
<keyword evidence="1" id="KW-1185">Reference proteome</keyword>
<dbReference type="PANTHER" id="PTHR33710">
    <property type="entry name" value="BNAC02G09200D PROTEIN"/>
    <property type="match status" value="1"/>
</dbReference>
<gene>
    <name evidence="2" type="primary">LOC140009813</name>
</gene>
<name>A0ABM4UY83_COFAR</name>
<dbReference type="GeneID" id="140009813"/>
<proteinExistence type="predicted"/>
<organism evidence="1 2">
    <name type="scientific">Coffea arabica</name>
    <name type="common">Arabian coffee</name>
    <dbReference type="NCBI Taxonomy" id="13443"/>
    <lineage>
        <taxon>Eukaryota</taxon>
        <taxon>Viridiplantae</taxon>
        <taxon>Streptophyta</taxon>
        <taxon>Embryophyta</taxon>
        <taxon>Tracheophyta</taxon>
        <taxon>Spermatophyta</taxon>
        <taxon>Magnoliopsida</taxon>
        <taxon>eudicotyledons</taxon>
        <taxon>Gunneridae</taxon>
        <taxon>Pentapetalae</taxon>
        <taxon>asterids</taxon>
        <taxon>lamiids</taxon>
        <taxon>Gentianales</taxon>
        <taxon>Rubiaceae</taxon>
        <taxon>Ixoroideae</taxon>
        <taxon>Gardenieae complex</taxon>
        <taxon>Bertiereae - Coffeeae clade</taxon>
        <taxon>Coffeeae</taxon>
        <taxon>Coffea</taxon>
    </lineage>
</organism>
<dbReference type="InterPro" id="IPR036691">
    <property type="entry name" value="Endo/exonu/phosph_ase_sf"/>
</dbReference>
<reference evidence="2" key="1">
    <citation type="submission" date="2025-08" db="UniProtKB">
        <authorList>
            <consortium name="RefSeq"/>
        </authorList>
    </citation>
    <scope>IDENTIFICATION</scope>
    <source>
        <tissue evidence="2">Leaves</tissue>
    </source>
</reference>
<dbReference type="Proteomes" id="UP001652660">
    <property type="component" value="Chromosome 6e"/>
</dbReference>
<dbReference type="PANTHER" id="PTHR33710:SF77">
    <property type="entry name" value="DNASE I-LIKE SUPERFAMILY PROTEIN"/>
    <property type="match status" value="1"/>
</dbReference>
<evidence type="ECO:0000313" key="1">
    <source>
        <dbReference type="Proteomes" id="UP001652660"/>
    </source>
</evidence>
<dbReference type="Gene3D" id="3.60.10.10">
    <property type="entry name" value="Endonuclease/exonuclease/phosphatase"/>
    <property type="match status" value="1"/>
</dbReference>
<evidence type="ECO:0008006" key="3">
    <source>
        <dbReference type="Google" id="ProtNLM"/>
    </source>
</evidence>
<dbReference type="SUPFAM" id="SSF56219">
    <property type="entry name" value="DNase I-like"/>
    <property type="match status" value="1"/>
</dbReference>